<dbReference type="InterPro" id="IPR026881">
    <property type="entry name" value="WYL_dom"/>
</dbReference>
<organism evidence="3 4">
    <name type="scientific">Thauera propionica</name>
    <dbReference type="NCBI Taxonomy" id="2019431"/>
    <lineage>
        <taxon>Bacteria</taxon>
        <taxon>Pseudomonadati</taxon>
        <taxon>Pseudomonadota</taxon>
        <taxon>Betaproteobacteria</taxon>
        <taxon>Rhodocyclales</taxon>
        <taxon>Zoogloeaceae</taxon>
        <taxon>Thauera</taxon>
    </lineage>
</organism>
<evidence type="ECO:0000259" key="2">
    <source>
        <dbReference type="Pfam" id="PF25583"/>
    </source>
</evidence>
<comment type="caution">
    <text evidence="3">The sequence shown here is derived from an EMBL/GenBank/DDBJ whole genome shotgun (WGS) entry which is preliminary data.</text>
</comment>
<reference evidence="3 4" key="1">
    <citation type="submission" date="2017-07" db="EMBL/GenBank/DDBJ databases">
        <title>Thauera sp. KNDSS-Mac4 genome sequence and assembly.</title>
        <authorList>
            <person name="Mayilraj S."/>
        </authorList>
    </citation>
    <scope>NUCLEOTIDE SEQUENCE [LARGE SCALE GENOMIC DNA]</scope>
    <source>
        <strain evidence="3 4">KNDSS-Mac4</strain>
    </source>
</reference>
<accession>A0A235EV68</accession>
<dbReference type="InterPro" id="IPR051534">
    <property type="entry name" value="CBASS_pafABC_assoc_protein"/>
</dbReference>
<feature type="domain" description="WYL" evidence="1">
    <location>
        <begin position="144"/>
        <end position="211"/>
    </location>
</feature>
<proteinExistence type="predicted"/>
<dbReference type="AlphaFoldDB" id="A0A235EV68"/>
<evidence type="ECO:0000259" key="1">
    <source>
        <dbReference type="Pfam" id="PF13280"/>
    </source>
</evidence>
<evidence type="ECO:0000313" key="3">
    <source>
        <dbReference type="EMBL" id="OYD52932.1"/>
    </source>
</evidence>
<dbReference type="RefSeq" id="WP_094269318.1">
    <property type="nucleotide sequence ID" value="NZ_NOIH01000024.1"/>
</dbReference>
<protein>
    <submittedName>
        <fullName evidence="3">Transcriptional regulator</fullName>
    </submittedName>
</protein>
<dbReference type="Pfam" id="PF25583">
    <property type="entry name" value="WCX"/>
    <property type="match status" value="1"/>
</dbReference>
<dbReference type="Proteomes" id="UP000215181">
    <property type="component" value="Unassembled WGS sequence"/>
</dbReference>
<keyword evidence="4" id="KW-1185">Reference proteome</keyword>
<dbReference type="Pfam" id="PF13280">
    <property type="entry name" value="WYL"/>
    <property type="match status" value="1"/>
</dbReference>
<gene>
    <name evidence="3" type="ORF">CGK74_15385</name>
</gene>
<feature type="domain" description="WCX" evidence="2">
    <location>
        <begin position="242"/>
        <end position="316"/>
    </location>
</feature>
<dbReference type="EMBL" id="NOIH01000024">
    <property type="protein sequence ID" value="OYD52932.1"/>
    <property type="molecule type" value="Genomic_DNA"/>
</dbReference>
<evidence type="ECO:0000313" key="4">
    <source>
        <dbReference type="Proteomes" id="UP000215181"/>
    </source>
</evidence>
<dbReference type="InterPro" id="IPR057727">
    <property type="entry name" value="WCX_dom"/>
</dbReference>
<dbReference type="PANTHER" id="PTHR34580">
    <property type="match status" value="1"/>
</dbReference>
<dbReference type="PANTHER" id="PTHR34580:SF3">
    <property type="entry name" value="PROTEIN PAFB"/>
    <property type="match status" value="1"/>
</dbReference>
<sequence>MDRTERFYHIDRLLNERRVVPVQVFLEELEVSLATFKRDLEYLRERFNAPIVWDRDAGGYRFDAPASGPRYELPGLWFNASEVIALLTMRQMLKNLEPGLLSAHVEPLLTRLRAILGEGELPIEDIDKRIRFHRQAGRTHDSQHFAPIATAVLQRRRLTIDHYVRARDETVTREVSPQRLTFYREAWYLDAWCHLRNELRSFALDAIRSVTLSTEKAKEASDKDIARVLDGGYGIFSGKQVEWAELEFTSEQARWVSKEVWHPDQKGQVLEDGRYRLQVPFSNPTELAMDIMRHVPAVRIRAPESLRERVRQLLSAGVRSI</sequence>
<dbReference type="PROSITE" id="PS52050">
    <property type="entry name" value="WYL"/>
    <property type="match status" value="1"/>
</dbReference>
<dbReference type="OrthoDB" id="6400324at2"/>
<name>A0A235EV68_9RHOO</name>